<dbReference type="EMBL" id="MPZS01000002">
    <property type="protein sequence ID" value="OOY11760.1"/>
    <property type="molecule type" value="Genomic_DNA"/>
</dbReference>
<feature type="region of interest" description="Disordered" evidence="1">
    <location>
        <begin position="144"/>
        <end position="182"/>
    </location>
</feature>
<keyword evidence="2" id="KW-0732">Signal</keyword>
<name>A0ABX3MKJ8_9RHOB</name>
<dbReference type="Proteomes" id="UP000242224">
    <property type="component" value="Unassembled WGS sequence"/>
</dbReference>
<keyword evidence="4" id="KW-1185">Reference proteome</keyword>
<dbReference type="InterPro" id="IPR058248">
    <property type="entry name" value="Lxx211020-like"/>
</dbReference>
<evidence type="ECO:0008006" key="5">
    <source>
        <dbReference type="Google" id="ProtNLM"/>
    </source>
</evidence>
<gene>
    <name evidence="3" type="ORF">BMG00_11775</name>
</gene>
<dbReference type="Gene3D" id="2.60.40.1890">
    <property type="entry name" value="PCu(A)C copper chaperone"/>
    <property type="match status" value="1"/>
</dbReference>
<comment type="caution">
    <text evidence="3">The sequence shown here is derived from an EMBL/GenBank/DDBJ whole genome shotgun (WGS) entry which is preliminary data.</text>
</comment>
<dbReference type="PANTHER" id="PTHR36302:SF1">
    <property type="entry name" value="COPPER CHAPERONE PCU(A)C"/>
    <property type="match status" value="1"/>
</dbReference>
<dbReference type="PANTHER" id="PTHR36302">
    <property type="entry name" value="BLR7088 PROTEIN"/>
    <property type="match status" value="1"/>
</dbReference>
<protein>
    <recommendedName>
        <fullName evidence="5">Copper-binding protein</fullName>
    </recommendedName>
</protein>
<sequence>MIRKFLMLAAACTIAMPAFADEIEIVDAYVRSSSPIAKSAAAFMDIRNTTDRDDRLVSASSDLAARVELHTHQVGPNGEMQMREVEGGFPIPAHGGHLLARGGDHVMMMGLGHPIHQGDLVRLTLVFEKAGTMVLDVPVDLERGQDMTQDDPVTHGEVSHGGMTHGEITHGDPQLGKTESDM</sequence>
<organism evidence="3 4">
    <name type="scientific">Thioclava marina</name>
    <dbReference type="NCBI Taxonomy" id="1915077"/>
    <lineage>
        <taxon>Bacteria</taxon>
        <taxon>Pseudomonadati</taxon>
        <taxon>Pseudomonadota</taxon>
        <taxon>Alphaproteobacteria</taxon>
        <taxon>Rhodobacterales</taxon>
        <taxon>Paracoccaceae</taxon>
        <taxon>Thioclava</taxon>
    </lineage>
</organism>
<evidence type="ECO:0000313" key="3">
    <source>
        <dbReference type="EMBL" id="OOY11760.1"/>
    </source>
</evidence>
<dbReference type="SUPFAM" id="SSF110087">
    <property type="entry name" value="DR1885-like metal-binding protein"/>
    <property type="match status" value="1"/>
</dbReference>
<evidence type="ECO:0000256" key="2">
    <source>
        <dbReference type="SAM" id="SignalP"/>
    </source>
</evidence>
<reference evidence="3 4" key="1">
    <citation type="submission" date="2016-11" db="EMBL/GenBank/DDBJ databases">
        <title>A multilocus sequence analysis scheme for characterization of bacteria in the genus Thioclava.</title>
        <authorList>
            <person name="Liu Y."/>
            <person name="Shao Z."/>
        </authorList>
    </citation>
    <scope>NUCLEOTIDE SEQUENCE [LARGE SCALE GENOMIC DNA]</scope>
    <source>
        <strain evidence="3 4">11.10-0-13</strain>
    </source>
</reference>
<feature type="chain" id="PRO_5046640121" description="Copper-binding protein" evidence="2">
    <location>
        <begin position="21"/>
        <end position="182"/>
    </location>
</feature>
<evidence type="ECO:0000256" key="1">
    <source>
        <dbReference type="SAM" id="MobiDB-lite"/>
    </source>
</evidence>
<proteinExistence type="predicted"/>
<dbReference type="RefSeq" id="WP_078529956.1">
    <property type="nucleotide sequence ID" value="NZ_MPZS01000002.1"/>
</dbReference>
<accession>A0ABX3MKJ8</accession>
<dbReference type="Pfam" id="PF04314">
    <property type="entry name" value="PCuAC"/>
    <property type="match status" value="1"/>
</dbReference>
<dbReference type="InterPro" id="IPR036182">
    <property type="entry name" value="PCuAC_sf"/>
</dbReference>
<dbReference type="InterPro" id="IPR007410">
    <property type="entry name" value="LpqE-like"/>
</dbReference>
<evidence type="ECO:0000313" key="4">
    <source>
        <dbReference type="Proteomes" id="UP000242224"/>
    </source>
</evidence>
<feature type="signal peptide" evidence="2">
    <location>
        <begin position="1"/>
        <end position="20"/>
    </location>
</feature>